<evidence type="ECO:0000256" key="1">
    <source>
        <dbReference type="ARBA" id="ARBA00004496"/>
    </source>
</evidence>
<dbReference type="InterPro" id="IPR036061">
    <property type="entry name" value="CheW-like_dom_sf"/>
</dbReference>
<comment type="subcellular location">
    <subcellularLocation>
        <location evidence="1">Cytoplasm</location>
    </subcellularLocation>
</comment>
<dbReference type="AlphaFoldDB" id="A0A644XJJ3"/>
<sequence length="168" mass="18452">MADLFNPAAEMAEDTLQGRFLTFIVGKETYGIEIRFVTEIVGLQTITEMPEMPEYIKGIINLRGKIIPVMDVRLRFSKQARDYDDRTCVVVIDFDGISIGLIVDSVSEVMSIPAEDISELPGSGAGHGNRYIRQIGKIGSGVILLIDCEKLLSSDELEQLEVGVLTTG</sequence>
<proteinExistence type="predicted"/>
<feature type="domain" description="CheW-like" evidence="4">
    <location>
        <begin position="17"/>
        <end position="157"/>
    </location>
</feature>
<evidence type="ECO:0000313" key="5">
    <source>
        <dbReference type="EMBL" id="MPM15988.1"/>
    </source>
</evidence>
<dbReference type="GO" id="GO:0007165">
    <property type="term" value="P:signal transduction"/>
    <property type="evidence" value="ECO:0007669"/>
    <property type="project" value="InterPro"/>
</dbReference>
<keyword evidence="3" id="KW-0963">Cytoplasm</keyword>
<dbReference type="GO" id="GO:0005829">
    <property type="term" value="C:cytosol"/>
    <property type="evidence" value="ECO:0007669"/>
    <property type="project" value="TreeGrafter"/>
</dbReference>
<dbReference type="PANTHER" id="PTHR22617">
    <property type="entry name" value="CHEMOTAXIS SENSOR HISTIDINE KINASE-RELATED"/>
    <property type="match status" value="1"/>
</dbReference>
<organism evidence="5">
    <name type="scientific">bioreactor metagenome</name>
    <dbReference type="NCBI Taxonomy" id="1076179"/>
    <lineage>
        <taxon>unclassified sequences</taxon>
        <taxon>metagenomes</taxon>
        <taxon>ecological metagenomes</taxon>
    </lineage>
</organism>
<dbReference type="SMART" id="SM00260">
    <property type="entry name" value="CheW"/>
    <property type="match status" value="1"/>
</dbReference>
<reference evidence="5" key="1">
    <citation type="submission" date="2019-08" db="EMBL/GenBank/DDBJ databases">
        <authorList>
            <person name="Kucharzyk K."/>
            <person name="Murdoch R.W."/>
            <person name="Higgins S."/>
            <person name="Loffler F."/>
        </authorList>
    </citation>
    <scope>NUCLEOTIDE SEQUENCE</scope>
</reference>
<dbReference type="InterPro" id="IPR039315">
    <property type="entry name" value="CheW"/>
</dbReference>
<gene>
    <name evidence="5" type="primary">cheW_18</name>
    <name evidence="5" type="ORF">SDC9_62362</name>
</gene>
<dbReference type="EMBL" id="VSSQ01002532">
    <property type="protein sequence ID" value="MPM15988.1"/>
    <property type="molecule type" value="Genomic_DNA"/>
</dbReference>
<dbReference type="PROSITE" id="PS50851">
    <property type="entry name" value="CHEW"/>
    <property type="match status" value="1"/>
</dbReference>
<dbReference type="Gene3D" id="2.30.30.40">
    <property type="entry name" value="SH3 Domains"/>
    <property type="match status" value="1"/>
</dbReference>
<dbReference type="SUPFAM" id="SSF50341">
    <property type="entry name" value="CheW-like"/>
    <property type="match status" value="1"/>
</dbReference>
<name>A0A644XJJ3_9ZZZZ</name>
<evidence type="ECO:0000259" key="4">
    <source>
        <dbReference type="PROSITE" id="PS50851"/>
    </source>
</evidence>
<dbReference type="InterPro" id="IPR002545">
    <property type="entry name" value="CheW-lke_dom"/>
</dbReference>
<evidence type="ECO:0000256" key="3">
    <source>
        <dbReference type="ARBA" id="ARBA00022490"/>
    </source>
</evidence>
<evidence type="ECO:0000256" key="2">
    <source>
        <dbReference type="ARBA" id="ARBA00021483"/>
    </source>
</evidence>
<dbReference type="GO" id="GO:0006935">
    <property type="term" value="P:chemotaxis"/>
    <property type="evidence" value="ECO:0007669"/>
    <property type="project" value="InterPro"/>
</dbReference>
<accession>A0A644XJJ3</accession>
<comment type="caution">
    <text evidence="5">The sequence shown here is derived from an EMBL/GenBank/DDBJ whole genome shotgun (WGS) entry which is preliminary data.</text>
</comment>
<protein>
    <recommendedName>
        <fullName evidence="2">Chemotaxis protein CheW</fullName>
    </recommendedName>
</protein>
<dbReference type="Pfam" id="PF01584">
    <property type="entry name" value="CheW"/>
    <property type="match status" value="1"/>
</dbReference>
<dbReference type="PANTHER" id="PTHR22617:SF45">
    <property type="entry name" value="CHEMOTAXIS PROTEIN CHEW"/>
    <property type="match status" value="1"/>
</dbReference>
<dbReference type="Gene3D" id="2.40.50.180">
    <property type="entry name" value="CheA-289, Domain 4"/>
    <property type="match status" value="1"/>
</dbReference>